<evidence type="ECO:0000256" key="2">
    <source>
        <dbReference type="ARBA" id="ARBA00023002"/>
    </source>
</evidence>
<dbReference type="SUPFAM" id="SSF51395">
    <property type="entry name" value="FMN-linked oxidoreductases"/>
    <property type="match status" value="1"/>
</dbReference>
<dbReference type="PROSITE" id="PS51349">
    <property type="entry name" value="FMN_HYDROXY_ACID_DH_2"/>
    <property type="match status" value="1"/>
</dbReference>
<dbReference type="PANTHER" id="PTHR10578:SF143">
    <property type="entry name" value="FMN-DEPENDENT ALPHA-HYDROXY ACID DEHYDROGENASE PB1A11.03"/>
    <property type="match status" value="1"/>
</dbReference>
<dbReference type="Proteomes" id="UP000298390">
    <property type="component" value="Unassembled WGS sequence"/>
</dbReference>
<accession>A0A4Y9YM05</accession>
<reference evidence="4 5" key="1">
    <citation type="submission" date="2019-01" db="EMBL/GenBank/DDBJ databases">
        <title>Genome sequencing of the rare red list fungi Fomitopsis rosea.</title>
        <authorList>
            <person name="Buettner E."/>
            <person name="Kellner H."/>
        </authorList>
    </citation>
    <scope>NUCLEOTIDE SEQUENCE [LARGE SCALE GENOMIC DNA]</scope>
    <source>
        <strain evidence="4 5">DSM 105464</strain>
    </source>
</reference>
<evidence type="ECO:0000256" key="1">
    <source>
        <dbReference type="ARBA" id="ARBA00001917"/>
    </source>
</evidence>
<dbReference type="InterPro" id="IPR000262">
    <property type="entry name" value="FMN-dep_DH"/>
</dbReference>
<protein>
    <recommendedName>
        <fullName evidence="3">FMN hydroxy acid dehydrogenase domain-containing protein</fullName>
    </recommendedName>
</protein>
<evidence type="ECO:0000313" key="5">
    <source>
        <dbReference type="Proteomes" id="UP000298390"/>
    </source>
</evidence>
<gene>
    <name evidence="4" type="ORF">EVJ58_g3749</name>
</gene>
<dbReference type="STRING" id="34475.A0A4Y9YM05"/>
<dbReference type="Gene3D" id="3.20.20.70">
    <property type="entry name" value="Aldolase class I"/>
    <property type="match status" value="1"/>
</dbReference>
<organism evidence="4 5">
    <name type="scientific">Rhodofomes roseus</name>
    <dbReference type="NCBI Taxonomy" id="34475"/>
    <lineage>
        <taxon>Eukaryota</taxon>
        <taxon>Fungi</taxon>
        <taxon>Dikarya</taxon>
        <taxon>Basidiomycota</taxon>
        <taxon>Agaricomycotina</taxon>
        <taxon>Agaricomycetes</taxon>
        <taxon>Polyporales</taxon>
        <taxon>Rhodofomes</taxon>
    </lineage>
</organism>
<dbReference type="GO" id="GO:0016491">
    <property type="term" value="F:oxidoreductase activity"/>
    <property type="evidence" value="ECO:0007669"/>
    <property type="project" value="UniProtKB-KW"/>
</dbReference>
<dbReference type="Pfam" id="PF01070">
    <property type="entry name" value="FMN_dh"/>
    <property type="match status" value="1"/>
</dbReference>
<dbReference type="AlphaFoldDB" id="A0A4Y9YM05"/>
<dbReference type="InterPro" id="IPR013785">
    <property type="entry name" value="Aldolase_TIM"/>
</dbReference>
<comment type="cofactor">
    <cofactor evidence="1">
        <name>FMN</name>
        <dbReference type="ChEBI" id="CHEBI:58210"/>
    </cofactor>
</comment>
<feature type="domain" description="FMN hydroxy acid dehydrogenase" evidence="3">
    <location>
        <begin position="56"/>
        <end position="301"/>
    </location>
</feature>
<keyword evidence="2" id="KW-0560">Oxidoreductase</keyword>
<name>A0A4Y9YM05_9APHY</name>
<sequence length="301" mass="32711">MSREADVPNQDGDSDHAKAQPWSSYVGEVFLNRKPLLVPASFHKLESAAREAMAHSPGVFELTTCLRDGVDRRAHDVEAFEYISAGAGTGSTLEANREEFRKWRIIPQVLNDVRTRSLETTLFGVKYPSPLIVAPMGLQSIVHADGECATAEAAGKVGVPFCMSTASSRSIEAIAKANGTGPRWFMLYWGKEEEVTLSLLARAKRGGFTALVVMVDGLMHGYRSSDLDTAYFPVVHAVGMEVGLSDPAFMGKLGLEPFPEDARPAFPYDSRARDELVRKGDAGAVWAVVLGEDNRYGDDVG</sequence>
<dbReference type="PANTHER" id="PTHR10578">
    <property type="entry name" value="S -2-HYDROXY-ACID OXIDASE-RELATED"/>
    <property type="match status" value="1"/>
</dbReference>
<dbReference type="InterPro" id="IPR037396">
    <property type="entry name" value="FMN_HAD"/>
</dbReference>
<evidence type="ECO:0000313" key="4">
    <source>
        <dbReference type="EMBL" id="TFY62637.1"/>
    </source>
</evidence>
<evidence type="ECO:0000259" key="3">
    <source>
        <dbReference type="PROSITE" id="PS51349"/>
    </source>
</evidence>
<dbReference type="EMBL" id="SEKV01000159">
    <property type="protein sequence ID" value="TFY62637.1"/>
    <property type="molecule type" value="Genomic_DNA"/>
</dbReference>
<comment type="caution">
    <text evidence="4">The sequence shown here is derived from an EMBL/GenBank/DDBJ whole genome shotgun (WGS) entry which is preliminary data.</text>
</comment>
<proteinExistence type="predicted"/>